<reference evidence="2 3" key="1">
    <citation type="submission" date="2020-02" db="EMBL/GenBank/DDBJ databases">
        <title>Draft genome sequence of two Spirosoma agri KCTC 52727 and Spirosoma terrae KCTC 52035.</title>
        <authorList>
            <person name="Rojas J."/>
            <person name="Ambika Manirajan B."/>
            <person name="Suarez C."/>
            <person name="Ratering S."/>
            <person name="Schnell S."/>
        </authorList>
    </citation>
    <scope>NUCLEOTIDE SEQUENCE [LARGE SCALE GENOMIC DNA]</scope>
    <source>
        <strain evidence="2 3">KCTC 52035</strain>
    </source>
</reference>
<feature type="compositionally biased region" description="Basic and acidic residues" evidence="1">
    <location>
        <begin position="30"/>
        <end position="46"/>
    </location>
</feature>
<evidence type="ECO:0008006" key="4">
    <source>
        <dbReference type="Google" id="ProtNLM"/>
    </source>
</evidence>
<evidence type="ECO:0000313" key="3">
    <source>
        <dbReference type="Proteomes" id="UP000474175"/>
    </source>
</evidence>
<dbReference type="RefSeq" id="WP_163954106.1">
    <property type="nucleotide sequence ID" value="NZ_JAAFZH010000014.1"/>
</dbReference>
<dbReference type="InterPro" id="IPR009057">
    <property type="entry name" value="Homeodomain-like_sf"/>
</dbReference>
<feature type="region of interest" description="Disordered" evidence="1">
    <location>
        <begin position="30"/>
        <end position="101"/>
    </location>
</feature>
<evidence type="ECO:0000256" key="1">
    <source>
        <dbReference type="SAM" id="MobiDB-lite"/>
    </source>
</evidence>
<dbReference type="Proteomes" id="UP000474175">
    <property type="component" value="Unassembled WGS sequence"/>
</dbReference>
<feature type="compositionally biased region" description="Basic and acidic residues" evidence="1">
    <location>
        <begin position="53"/>
        <end position="76"/>
    </location>
</feature>
<evidence type="ECO:0000313" key="2">
    <source>
        <dbReference type="EMBL" id="NDU98050.1"/>
    </source>
</evidence>
<protein>
    <recommendedName>
        <fullName evidence="4">Transposase</fullName>
    </recommendedName>
</protein>
<proteinExistence type="predicted"/>
<dbReference type="AlphaFoldDB" id="A0A6L9LC73"/>
<dbReference type="SUPFAM" id="SSF46689">
    <property type="entry name" value="Homeodomain-like"/>
    <property type="match status" value="1"/>
</dbReference>
<name>A0A6L9LC73_9BACT</name>
<organism evidence="2 3">
    <name type="scientific">Spirosoma terrae</name>
    <dbReference type="NCBI Taxonomy" id="1968276"/>
    <lineage>
        <taxon>Bacteria</taxon>
        <taxon>Pseudomonadati</taxon>
        <taxon>Bacteroidota</taxon>
        <taxon>Cytophagia</taxon>
        <taxon>Cytophagales</taxon>
        <taxon>Cytophagaceae</taxon>
        <taxon>Spirosoma</taxon>
    </lineage>
</organism>
<comment type="caution">
    <text evidence="2">The sequence shown here is derived from an EMBL/GenBank/DDBJ whole genome shotgun (WGS) entry which is preliminary data.</text>
</comment>
<sequence length="101" mass="11179">MLRLVANGEPIMTVARKMVISDSLIHAWRKADDKAGPPGGEKKTDQDLQQEVDSLRRQLRQAEMDRTAEAARDPTKKAVAIFSPGGEPFDRIGCHGQQEPL</sequence>
<accession>A0A6L9LC73</accession>
<gene>
    <name evidence="2" type="ORF">GK108_24405</name>
</gene>
<keyword evidence="3" id="KW-1185">Reference proteome</keyword>
<dbReference type="EMBL" id="JAAFZH010000014">
    <property type="protein sequence ID" value="NDU98050.1"/>
    <property type="molecule type" value="Genomic_DNA"/>
</dbReference>